<dbReference type="InterPro" id="IPR003439">
    <property type="entry name" value="ABC_transporter-like_ATP-bd"/>
</dbReference>
<dbReference type="Pfam" id="PF00005">
    <property type="entry name" value="ABC_tran"/>
    <property type="match status" value="1"/>
</dbReference>
<accession>A0ABW2DT72</accession>
<evidence type="ECO:0000256" key="1">
    <source>
        <dbReference type="ARBA" id="ARBA00005417"/>
    </source>
</evidence>
<comment type="similarity">
    <text evidence="1">Belongs to the ABC transporter superfamily.</text>
</comment>
<gene>
    <name evidence="6" type="primary">gldA</name>
    <name evidence="6" type="ORF">ACFQHR_17480</name>
</gene>
<keyword evidence="3" id="KW-0547">Nucleotide-binding</keyword>
<dbReference type="NCBIfam" id="TIGR03522">
    <property type="entry name" value="GldA_ABC_ATP"/>
    <property type="match status" value="1"/>
</dbReference>
<dbReference type="InterPro" id="IPR003593">
    <property type="entry name" value="AAA+_ATPase"/>
</dbReference>
<comment type="caution">
    <text evidence="6">The sequence shown here is derived from an EMBL/GenBank/DDBJ whole genome shotgun (WGS) entry which is preliminary data.</text>
</comment>
<name>A0ABW2DT72_9BACT</name>
<dbReference type="SUPFAM" id="SSF52540">
    <property type="entry name" value="P-loop containing nucleoside triphosphate hydrolases"/>
    <property type="match status" value="1"/>
</dbReference>
<dbReference type="RefSeq" id="WP_066615998.1">
    <property type="nucleotide sequence ID" value="NZ_JBHSYQ010000015.1"/>
</dbReference>
<dbReference type="PANTHER" id="PTHR43335:SF4">
    <property type="entry name" value="ABC TRANSPORTER, ATP-BINDING PROTEIN"/>
    <property type="match status" value="1"/>
</dbReference>
<keyword evidence="2" id="KW-0813">Transport</keyword>
<dbReference type="GO" id="GO:0005524">
    <property type="term" value="F:ATP binding"/>
    <property type="evidence" value="ECO:0007669"/>
    <property type="project" value="UniProtKB-KW"/>
</dbReference>
<evidence type="ECO:0000256" key="4">
    <source>
        <dbReference type="ARBA" id="ARBA00022840"/>
    </source>
</evidence>
<keyword evidence="4 6" id="KW-0067">ATP-binding</keyword>
<evidence type="ECO:0000313" key="6">
    <source>
        <dbReference type="EMBL" id="MFC6999431.1"/>
    </source>
</evidence>
<dbReference type="PANTHER" id="PTHR43335">
    <property type="entry name" value="ABC TRANSPORTER, ATP-BINDING PROTEIN"/>
    <property type="match status" value="1"/>
</dbReference>
<organism evidence="6 7">
    <name type="scientific">Rufibacter roseus</name>
    <dbReference type="NCBI Taxonomy" id="1567108"/>
    <lineage>
        <taxon>Bacteria</taxon>
        <taxon>Pseudomonadati</taxon>
        <taxon>Bacteroidota</taxon>
        <taxon>Cytophagia</taxon>
        <taxon>Cytophagales</taxon>
        <taxon>Hymenobacteraceae</taxon>
        <taxon>Rufibacter</taxon>
    </lineage>
</organism>
<dbReference type="PROSITE" id="PS50893">
    <property type="entry name" value="ABC_TRANSPORTER_2"/>
    <property type="match status" value="1"/>
</dbReference>
<evidence type="ECO:0000256" key="2">
    <source>
        <dbReference type="ARBA" id="ARBA00022448"/>
    </source>
</evidence>
<dbReference type="EMBL" id="JBHSYQ010000015">
    <property type="protein sequence ID" value="MFC6999431.1"/>
    <property type="molecule type" value="Genomic_DNA"/>
</dbReference>
<dbReference type="Gene3D" id="3.40.50.300">
    <property type="entry name" value="P-loop containing nucleotide triphosphate hydrolases"/>
    <property type="match status" value="1"/>
</dbReference>
<keyword evidence="7" id="KW-1185">Reference proteome</keyword>
<evidence type="ECO:0000259" key="5">
    <source>
        <dbReference type="PROSITE" id="PS50893"/>
    </source>
</evidence>
<dbReference type="SMART" id="SM00382">
    <property type="entry name" value="AAA"/>
    <property type="match status" value="1"/>
</dbReference>
<dbReference type="CDD" id="cd03230">
    <property type="entry name" value="ABC_DR_subfamily_A"/>
    <property type="match status" value="1"/>
</dbReference>
<evidence type="ECO:0000313" key="7">
    <source>
        <dbReference type="Proteomes" id="UP001596405"/>
    </source>
</evidence>
<proteinExistence type="inferred from homology"/>
<dbReference type="InterPro" id="IPR019864">
    <property type="entry name" value="Motility-assoc_ABC_GldA"/>
</dbReference>
<dbReference type="InterPro" id="IPR027417">
    <property type="entry name" value="P-loop_NTPase"/>
</dbReference>
<sequence length="306" mass="33867">MGIEVKYLTKMYGPQAAVDHVSFTVNSGEIVGFLGPNGAGKSTTMKIATCYLPPSSGTVLVNGHNVLEEPKEVRRQVGYLPEHNPLYLDMYVREYLHFVGKLHGMGSSQVKARTEEMIQLCGLTREKHKKIGALSKGYRQRVGLAQALIHDPQVLILDEPTTGLDPNQIVEIRQLIKEVGQAKTVLFSTHIMQEVNALCDRVLIINQGKLVADSPVAELQNLGRKEIRILAEFEAEVNPSPLQSLPGVQRIEPAGLYKYRVVAVPGTDLRSAIFRLASEHGWPLIGLQQEENSLEKLFQDLTKAAK</sequence>
<reference evidence="7" key="1">
    <citation type="journal article" date="2019" name="Int. J. Syst. Evol. Microbiol.">
        <title>The Global Catalogue of Microorganisms (GCM) 10K type strain sequencing project: providing services to taxonomists for standard genome sequencing and annotation.</title>
        <authorList>
            <consortium name="The Broad Institute Genomics Platform"/>
            <consortium name="The Broad Institute Genome Sequencing Center for Infectious Disease"/>
            <person name="Wu L."/>
            <person name="Ma J."/>
        </authorList>
    </citation>
    <scope>NUCLEOTIDE SEQUENCE [LARGE SCALE GENOMIC DNA]</scope>
    <source>
        <strain evidence="7">CGMCC 4.7393</strain>
    </source>
</reference>
<evidence type="ECO:0000256" key="3">
    <source>
        <dbReference type="ARBA" id="ARBA00022741"/>
    </source>
</evidence>
<protein>
    <submittedName>
        <fullName evidence="6">Gliding motility-associated ABC transporter ATP-binding subunit GldA</fullName>
    </submittedName>
</protein>
<dbReference type="Proteomes" id="UP001596405">
    <property type="component" value="Unassembled WGS sequence"/>
</dbReference>
<feature type="domain" description="ABC transporter" evidence="5">
    <location>
        <begin position="3"/>
        <end position="232"/>
    </location>
</feature>